<name>A0A8X7TFG3_BRACI</name>
<proteinExistence type="predicted"/>
<evidence type="ECO:0000313" key="2">
    <source>
        <dbReference type="EMBL" id="KAG2239131.1"/>
    </source>
</evidence>
<gene>
    <name evidence="2" type="ORF">Bca52824_089991</name>
</gene>
<evidence type="ECO:0000313" key="3">
    <source>
        <dbReference type="Proteomes" id="UP000886595"/>
    </source>
</evidence>
<dbReference type="Proteomes" id="UP000886595">
    <property type="component" value="Unassembled WGS sequence"/>
</dbReference>
<protein>
    <submittedName>
        <fullName evidence="2">Uncharacterized protein</fullName>
    </submittedName>
</protein>
<dbReference type="EMBL" id="JAAMPC010001604">
    <property type="protein sequence ID" value="KAG2239131.1"/>
    <property type="molecule type" value="Genomic_DNA"/>
</dbReference>
<keyword evidence="3" id="KW-1185">Reference proteome</keyword>
<accession>A0A8X7TFG3</accession>
<organism evidence="2 3">
    <name type="scientific">Brassica carinata</name>
    <name type="common">Ethiopian mustard</name>
    <name type="synonym">Abyssinian cabbage</name>
    <dbReference type="NCBI Taxonomy" id="52824"/>
    <lineage>
        <taxon>Eukaryota</taxon>
        <taxon>Viridiplantae</taxon>
        <taxon>Streptophyta</taxon>
        <taxon>Embryophyta</taxon>
        <taxon>Tracheophyta</taxon>
        <taxon>Spermatophyta</taxon>
        <taxon>Magnoliopsida</taxon>
        <taxon>eudicotyledons</taxon>
        <taxon>Gunneridae</taxon>
        <taxon>Pentapetalae</taxon>
        <taxon>rosids</taxon>
        <taxon>malvids</taxon>
        <taxon>Brassicales</taxon>
        <taxon>Brassicaceae</taxon>
        <taxon>Brassiceae</taxon>
        <taxon>Brassica</taxon>
    </lineage>
</organism>
<dbReference type="AlphaFoldDB" id="A0A8X7TFG3"/>
<evidence type="ECO:0000256" key="1">
    <source>
        <dbReference type="SAM" id="MobiDB-lite"/>
    </source>
</evidence>
<feature type="region of interest" description="Disordered" evidence="1">
    <location>
        <begin position="119"/>
        <end position="139"/>
    </location>
</feature>
<sequence length="193" mass="22065">MFEKNAEDERVKRQDDLWQLTRNNPTILIRLFRDKTVNHNAASCTLSRNIGVYHVNIKHLSSFLEERRLFLPPPQMSHQKYQPLPSNPFAATIKRSVFSRGSYRWSWYTTSDATIKSTFRPRTSTSSASPQRSGAAWTRPPNLATVGAFASALKLRLSRTCGRSVTVTLAERVIAAAIRRRRFRIRARVCSSV</sequence>
<feature type="compositionally biased region" description="Polar residues" evidence="1">
    <location>
        <begin position="119"/>
        <end position="132"/>
    </location>
</feature>
<reference evidence="2 3" key="1">
    <citation type="submission" date="2020-02" db="EMBL/GenBank/DDBJ databases">
        <authorList>
            <person name="Ma Q."/>
            <person name="Huang Y."/>
            <person name="Song X."/>
            <person name="Pei D."/>
        </authorList>
    </citation>
    <scope>NUCLEOTIDE SEQUENCE [LARGE SCALE GENOMIC DNA]</scope>
    <source>
        <strain evidence="2">Sxm20200214</strain>
        <tissue evidence="2">Leaf</tissue>
    </source>
</reference>
<comment type="caution">
    <text evidence="2">The sequence shown here is derived from an EMBL/GenBank/DDBJ whole genome shotgun (WGS) entry which is preliminary data.</text>
</comment>